<proteinExistence type="predicted"/>
<accession>A0A399D3X6</accession>
<dbReference type="OrthoDB" id="9800801at2"/>
<dbReference type="SUPFAM" id="SSF53335">
    <property type="entry name" value="S-adenosyl-L-methionine-dependent methyltransferases"/>
    <property type="match status" value="1"/>
</dbReference>
<dbReference type="InterPro" id="IPR002941">
    <property type="entry name" value="DNA_methylase_N4/N6"/>
</dbReference>
<dbReference type="SUPFAM" id="SSF110849">
    <property type="entry name" value="ParB/Sulfiredoxin"/>
    <property type="match status" value="1"/>
</dbReference>
<comment type="caution">
    <text evidence="4">The sequence shown here is derived from an EMBL/GenBank/DDBJ whole genome shotgun (WGS) entry which is preliminary data.</text>
</comment>
<keyword evidence="5" id="KW-1185">Reference proteome</keyword>
<evidence type="ECO:0000256" key="1">
    <source>
        <dbReference type="ARBA" id="ARBA00022603"/>
    </source>
</evidence>
<dbReference type="Gene3D" id="3.90.1530.10">
    <property type="entry name" value="Conserved hypothetical protein from pyrococcus furiosus pfu- 392566-001, ParB domain"/>
    <property type="match status" value="1"/>
</dbReference>
<dbReference type="Pfam" id="PF01555">
    <property type="entry name" value="N6_N4_Mtase"/>
    <property type="match status" value="1"/>
</dbReference>
<organism evidence="4 5">
    <name type="scientific">Mariniphaga sediminis</name>
    <dbReference type="NCBI Taxonomy" id="1628158"/>
    <lineage>
        <taxon>Bacteria</taxon>
        <taxon>Pseudomonadati</taxon>
        <taxon>Bacteroidota</taxon>
        <taxon>Bacteroidia</taxon>
        <taxon>Marinilabiliales</taxon>
        <taxon>Prolixibacteraceae</taxon>
        <taxon>Mariniphaga</taxon>
    </lineage>
</organism>
<gene>
    <name evidence="4" type="ORF">D1164_04500</name>
</gene>
<dbReference type="EMBL" id="QWET01000003">
    <property type="protein sequence ID" value="RIH66176.1"/>
    <property type="molecule type" value="Genomic_DNA"/>
</dbReference>
<dbReference type="GO" id="GO:0008170">
    <property type="term" value="F:N-methyltransferase activity"/>
    <property type="evidence" value="ECO:0007669"/>
    <property type="project" value="InterPro"/>
</dbReference>
<protein>
    <recommendedName>
        <fullName evidence="3">ParB-like N-terminal domain-containing protein</fullName>
    </recommendedName>
</protein>
<keyword evidence="1" id="KW-0489">Methyltransferase</keyword>
<dbReference type="GO" id="GO:0032259">
    <property type="term" value="P:methylation"/>
    <property type="evidence" value="ECO:0007669"/>
    <property type="project" value="UniProtKB-KW"/>
</dbReference>
<reference evidence="4 5" key="1">
    <citation type="journal article" date="2015" name="Int. J. Syst. Evol. Microbiol.">
        <title>Mariniphaga sediminis sp. nov., isolated from coastal sediment.</title>
        <authorList>
            <person name="Wang F.Q."/>
            <person name="Shen Q.Y."/>
            <person name="Chen G.J."/>
            <person name="Du Z.J."/>
        </authorList>
    </citation>
    <scope>NUCLEOTIDE SEQUENCE [LARGE SCALE GENOMIC DNA]</scope>
    <source>
        <strain evidence="4 5">SY21</strain>
    </source>
</reference>
<dbReference type="Pfam" id="PF02195">
    <property type="entry name" value="ParB_N"/>
    <property type="match status" value="1"/>
</dbReference>
<dbReference type="GO" id="GO:0003677">
    <property type="term" value="F:DNA binding"/>
    <property type="evidence" value="ECO:0007669"/>
    <property type="project" value="InterPro"/>
</dbReference>
<name>A0A399D3X6_9BACT</name>
<dbReference type="Gene3D" id="3.40.50.150">
    <property type="entry name" value="Vaccinia Virus protein VP39"/>
    <property type="match status" value="1"/>
</dbReference>
<dbReference type="InterPro" id="IPR001091">
    <property type="entry name" value="RM_Methyltransferase"/>
</dbReference>
<dbReference type="RefSeq" id="WP_119348763.1">
    <property type="nucleotide sequence ID" value="NZ_QWET01000003.1"/>
</dbReference>
<dbReference type="PRINTS" id="PR00508">
    <property type="entry name" value="S21N4MTFRASE"/>
</dbReference>
<dbReference type="SMART" id="SM00470">
    <property type="entry name" value="ParB"/>
    <property type="match status" value="1"/>
</dbReference>
<evidence type="ECO:0000259" key="3">
    <source>
        <dbReference type="SMART" id="SM00470"/>
    </source>
</evidence>
<evidence type="ECO:0000313" key="5">
    <source>
        <dbReference type="Proteomes" id="UP000266441"/>
    </source>
</evidence>
<dbReference type="InterPro" id="IPR029063">
    <property type="entry name" value="SAM-dependent_MTases_sf"/>
</dbReference>
<evidence type="ECO:0000256" key="2">
    <source>
        <dbReference type="ARBA" id="ARBA00022679"/>
    </source>
</evidence>
<dbReference type="Proteomes" id="UP000266441">
    <property type="component" value="Unassembled WGS sequence"/>
</dbReference>
<dbReference type="AlphaFoldDB" id="A0A399D3X6"/>
<dbReference type="InterPro" id="IPR003115">
    <property type="entry name" value="ParB_N"/>
</dbReference>
<keyword evidence="2" id="KW-0808">Transferase</keyword>
<dbReference type="InterPro" id="IPR036086">
    <property type="entry name" value="ParB/Sulfiredoxin_sf"/>
</dbReference>
<dbReference type="CDD" id="cd02440">
    <property type="entry name" value="AdoMet_MTases"/>
    <property type="match status" value="1"/>
</dbReference>
<feature type="domain" description="ParB-like N-terminal" evidence="3">
    <location>
        <begin position="33"/>
        <end position="127"/>
    </location>
</feature>
<evidence type="ECO:0000313" key="4">
    <source>
        <dbReference type="EMBL" id="RIH66176.1"/>
    </source>
</evidence>
<sequence length="564" mass="64933">MESKKTNKKETSNEVVNESVNGSSVELYNGLDKSNPMANVEDMKPFQSIFKVYETKDLSILKLTIKLKGLLEPIDVVMRGGEPKIINGISRYFACRELGWKKLPVKIHELSDDEINEQFVFKNYKTRRSIMELLKQALVILGVLGLSQGKVRERIGDIEMGDDEFSLVGKDRFQIACDIIGADIKASSLRRLIAVKQFVDNGDDEIKGLQLLEKLDSGEMKIHNAWNTMNNYILFKKQEGSNELTESLDYVRGKNFELHNKSCENLAAVPDNSVPLAIHSGPYFQQRNYLKKGNDEPPEHGLERTPEEFIEKEVEIYDQVYKKLTDSGSLFVNISDSYDKGVDCLIPERLILKMVEHGWYVNQKWYWVKENPKPQHNIKRLMPNVEVLIHFVKDPKKFYFRDFINWKEGNYETKRTSKDSGIGKERKDHGWTLVKPIERFRSFLDEQHVKNVIEANGFRWDELKEIDPNFRHLAPFPYYITLLPILMCSKIGDTVLDIFSGTGTTAAVALQLGRKAIGFDIDKVSHEFAVKRLNMVEQNLPELNEIQKLEKEFLEESNGDVQAA</sequence>